<evidence type="ECO:0000256" key="1">
    <source>
        <dbReference type="ARBA" id="ARBA00006611"/>
    </source>
</evidence>
<proteinExistence type="inferred from homology"/>
<evidence type="ECO:0000313" key="5">
    <source>
        <dbReference type="EMBL" id="SEH08064.1"/>
    </source>
</evidence>
<dbReference type="SMART" id="SM00382">
    <property type="entry name" value="AAA"/>
    <property type="match status" value="1"/>
</dbReference>
<dbReference type="GO" id="GO:0005524">
    <property type="term" value="F:ATP binding"/>
    <property type="evidence" value="ECO:0007669"/>
    <property type="project" value="UniProtKB-KW"/>
</dbReference>
<keyword evidence="6" id="KW-1185">Reference proteome</keyword>
<dbReference type="Gene3D" id="3.40.50.300">
    <property type="entry name" value="P-loop containing nucleotide triphosphate hydrolases"/>
    <property type="match status" value="1"/>
</dbReference>
<dbReference type="InterPro" id="IPR003593">
    <property type="entry name" value="AAA+_ATPase"/>
</dbReference>
<dbReference type="Pfam" id="PF05157">
    <property type="entry name" value="MshEN"/>
    <property type="match status" value="1"/>
</dbReference>
<evidence type="ECO:0000256" key="3">
    <source>
        <dbReference type="ARBA" id="ARBA00022840"/>
    </source>
</evidence>
<feature type="domain" description="Bacterial type II secretion system protein E" evidence="4">
    <location>
        <begin position="419"/>
        <end position="433"/>
    </location>
</feature>
<gene>
    <name evidence="5" type="primary">epsE_3</name>
    <name evidence="5" type="ORF">MBHS_03952</name>
</gene>
<dbReference type="RefSeq" id="WP_103921647.1">
    <property type="nucleotide sequence ID" value="NZ_FMSV02000543.1"/>
</dbReference>
<reference evidence="5 6" key="1">
    <citation type="submission" date="2016-10" db="EMBL/GenBank/DDBJ databases">
        <authorList>
            <person name="de Groot N.N."/>
        </authorList>
    </citation>
    <scope>NUCLEOTIDE SEQUENCE [LARGE SCALE GENOMIC DNA]</scope>
    <source>
        <strain evidence="5">MBHS1</strain>
    </source>
</reference>
<dbReference type="Pfam" id="PF00437">
    <property type="entry name" value="T2SSE"/>
    <property type="match status" value="1"/>
</dbReference>
<dbReference type="AlphaFoldDB" id="A0A1H6FGD7"/>
<dbReference type="InterPro" id="IPR007831">
    <property type="entry name" value="T2SS_GspE_N"/>
</dbReference>
<dbReference type="InterPro" id="IPR037257">
    <property type="entry name" value="T2SS_E_N_sf"/>
</dbReference>
<dbReference type="FunFam" id="3.40.50.300:FF:000398">
    <property type="entry name" value="Type IV pilus assembly ATPase PilB"/>
    <property type="match status" value="1"/>
</dbReference>
<dbReference type="GO" id="GO:0016887">
    <property type="term" value="F:ATP hydrolysis activity"/>
    <property type="evidence" value="ECO:0007669"/>
    <property type="project" value="TreeGrafter"/>
</dbReference>
<dbReference type="PANTHER" id="PTHR30258:SF13">
    <property type="entry name" value="SECRETION PATHWAY ATPASE-RELATED"/>
    <property type="match status" value="1"/>
</dbReference>
<name>A0A1H6FGD7_9GAMM</name>
<dbReference type="OrthoDB" id="6189814at2"/>
<dbReference type="CDD" id="cd01129">
    <property type="entry name" value="PulE-GspE-like"/>
    <property type="match status" value="1"/>
</dbReference>
<dbReference type="InterPro" id="IPR001482">
    <property type="entry name" value="T2SS/T4SS_dom"/>
</dbReference>
<dbReference type="Gene3D" id="3.30.450.90">
    <property type="match status" value="1"/>
</dbReference>
<dbReference type="SUPFAM" id="SSF160246">
    <property type="entry name" value="EspE N-terminal domain-like"/>
    <property type="match status" value="1"/>
</dbReference>
<evidence type="ECO:0000313" key="6">
    <source>
        <dbReference type="Proteomes" id="UP000236724"/>
    </source>
</evidence>
<dbReference type="SUPFAM" id="SSF52540">
    <property type="entry name" value="P-loop containing nucleoside triphosphate hydrolases"/>
    <property type="match status" value="1"/>
</dbReference>
<dbReference type="Proteomes" id="UP000236724">
    <property type="component" value="Unassembled WGS sequence"/>
</dbReference>
<evidence type="ECO:0000259" key="4">
    <source>
        <dbReference type="PROSITE" id="PS00662"/>
    </source>
</evidence>
<keyword evidence="2" id="KW-0547">Nucleotide-binding</keyword>
<evidence type="ECO:0000256" key="2">
    <source>
        <dbReference type="ARBA" id="ARBA00022741"/>
    </source>
</evidence>
<dbReference type="InterPro" id="IPR027417">
    <property type="entry name" value="P-loop_NTPase"/>
</dbReference>
<dbReference type="Gene3D" id="3.30.300.160">
    <property type="entry name" value="Type II secretion system, protein E, N-terminal domain"/>
    <property type="match status" value="1"/>
</dbReference>
<dbReference type="EMBL" id="FMSV02000543">
    <property type="protein sequence ID" value="SEH08064.1"/>
    <property type="molecule type" value="Genomic_DNA"/>
</dbReference>
<protein>
    <submittedName>
        <fullName evidence="5">Type II secretion system protein E</fullName>
    </submittedName>
</protein>
<keyword evidence="3" id="KW-0067">ATP-binding</keyword>
<accession>A0A1H6FGD7</accession>
<organism evidence="5 6">
    <name type="scientific">Candidatus Venteria ishoeyi</name>
    <dbReference type="NCBI Taxonomy" id="1899563"/>
    <lineage>
        <taxon>Bacteria</taxon>
        <taxon>Pseudomonadati</taxon>
        <taxon>Pseudomonadota</taxon>
        <taxon>Gammaproteobacteria</taxon>
        <taxon>Thiotrichales</taxon>
        <taxon>Thiotrichaceae</taxon>
        <taxon>Venteria</taxon>
    </lineage>
</organism>
<dbReference type="PANTHER" id="PTHR30258">
    <property type="entry name" value="TYPE II SECRETION SYSTEM PROTEIN GSPE-RELATED"/>
    <property type="match status" value="1"/>
</dbReference>
<comment type="similarity">
    <text evidence="1">Belongs to the GSP E family.</text>
</comment>
<dbReference type="PROSITE" id="PS00662">
    <property type="entry name" value="T2SP_E"/>
    <property type="match status" value="1"/>
</dbReference>
<dbReference type="GO" id="GO:0005886">
    <property type="term" value="C:plasma membrane"/>
    <property type="evidence" value="ECO:0007669"/>
    <property type="project" value="TreeGrafter"/>
</dbReference>
<sequence>MSNLPLASDTRIEAHKLTLREVLVSLREEKIITKMQYNWLLGQSDSNARKGIHPLVAIAQMNWQSATTPTYPLSLERLTRWLAEKTGLPYLHIDPLKTDFSALTPFVSYAYASRFQILPIRLEAGERLVIASAEPYIYEWLPELEHTLKKTIQRVFANPQDIARYLDEFYKLQYSIKGAGEKERNLNDSLSGVEQLMELGKVSSKTGGEVDAGDQHIVRIVDWLLQYAFEQRASDIHMEPRREQGQIRFRIDGKLHLVHEVPGVIMTAMVSRLKLLGRMNLAERRRPQDGRIKTLTPDTGRNVELRLSTMPTAFGEKLVMRIFDPEILVRDFKALGLSLRERKLWINIIGKPHGVVLVTGPTGSGKTSTLYSTLRFIHKPELNICSIEDPIEIMDDRFNQMQVNHTIDVDFASGVRTLLRQDPDIIMVGEIRDMETAEVSMQAALTGHLVLSTLHTNDAPSAITRLLNLGLPAYLLNASLLAIVAQRLVRTLCLHCKKPVAPDPAKWQSLIAPHNAPLPKRIYEAGGCDDCRHTGFSGRIGLFELLTITPSLKMAINDNTNLQQLENLALKEGMRPLRLDGATKIAAGVTTFEEVFGVVKLAD</sequence>